<dbReference type="Proteomes" id="UP000528734">
    <property type="component" value="Unassembled WGS sequence"/>
</dbReference>
<keyword evidence="2" id="KW-0472">Membrane</keyword>
<feature type="region of interest" description="Disordered" evidence="1">
    <location>
        <begin position="1"/>
        <end position="22"/>
    </location>
</feature>
<comment type="caution">
    <text evidence="3">The sequence shown here is derived from an EMBL/GenBank/DDBJ whole genome shotgun (WGS) entry which is preliminary data.</text>
</comment>
<protein>
    <submittedName>
        <fullName evidence="3">Uncharacterized protein</fullName>
    </submittedName>
</protein>
<feature type="compositionally biased region" description="Polar residues" evidence="1">
    <location>
        <begin position="1"/>
        <end position="14"/>
    </location>
</feature>
<proteinExistence type="predicted"/>
<keyword evidence="2" id="KW-1133">Transmembrane helix</keyword>
<accession>A0A7Y4H0I1</accession>
<feature type="transmembrane region" description="Helical" evidence="2">
    <location>
        <begin position="137"/>
        <end position="155"/>
    </location>
</feature>
<evidence type="ECO:0000256" key="1">
    <source>
        <dbReference type="SAM" id="MobiDB-lite"/>
    </source>
</evidence>
<feature type="transmembrane region" description="Helical" evidence="2">
    <location>
        <begin position="343"/>
        <end position="367"/>
    </location>
</feature>
<feature type="region of interest" description="Disordered" evidence="1">
    <location>
        <begin position="34"/>
        <end position="87"/>
    </location>
</feature>
<dbReference type="RefSeq" id="WP_171708243.1">
    <property type="nucleotide sequence ID" value="NZ_JAAVLW010000001.1"/>
</dbReference>
<feature type="transmembrane region" description="Helical" evidence="2">
    <location>
        <begin position="167"/>
        <end position="188"/>
    </location>
</feature>
<reference evidence="3 4" key="1">
    <citation type="submission" date="2020-03" db="EMBL/GenBank/DDBJ databases">
        <title>Bradyrhizobium diversity isolated from nodules of Muelleranthus trifoliolatus.</title>
        <authorList>
            <person name="Klepa M."/>
            <person name="Helene L."/>
            <person name="Hungria M."/>
        </authorList>
    </citation>
    <scope>NUCLEOTIDE SEQUENCE [LARGE SCALE GENOMIC DNA]</scope>
    <source>
        <strain evidence="3 4">WSM 1744</strain>
    </source>
</reference>
<evidence type="ECO:0000313" key="4">
    <source>
        <dbReference type="Proteomes" id="UP000528734"/>
    </source>
</evidence>
<evidence type="ECO:0000256" key="2">
    <source>
        <dbReference type="SAM" id="Phobius"/>
    </source>
</evidence>
<feature type="transmembrane region" description="Helical" evidence="2">
    <location>
        <begin position="200"/>
        <end position="218"/>
    </location>
</feature>
<keyword evidence="4" id="KW-1185">Reference proteome</keyword>
<keyword evidence="2" id="KW-0812">Transmembrane</keyword>
<sequence length="375" mass="39077">MTGRATTRAISTPELTEGDSDAMRIRHQLDAWANASNRTPRLVATPAEELNIEPSGKAPLPAKKRSRSSSAGGRTKGTRAAKAKATEVTKANIEPAAPSAPLEPPMVSAAPGMAESVSAVPDAVPAPPRPERAGRGGFALAAALALATVAAYFSVAGMAEIFPGDPVAVMVLAATMEAGKLVIAGWLAAHWRLTSWKMRFVMVTLVAGLALINAAGVFGKLVEAHVSVAATARSGVSERIESLDARVSAQSAVVADLASRIAQIDRAVDESTRRGRVTRAINIATQERATRDRLHTQRQAATATLVGLQSQRAALAGERARIEASAGPIQYLAMMVGVAPEAAVRWLILLMVLCCDPAAIALTVAAATSRAREPR</sequence>
<dbReference type="EMBL" id="JAAVLW010000001">
    <property type="protein sequence ID" value="NOJ45378.1"/>
    <property type="molecule type" value="Genomic_DNA"/>
</dbReference>
<organism evidence="3 4">
    <name type="scientific">Bradyrhizobium archetypum</name>
    <dbReference type="NCBI Taxonomy" id="2721160"/>
    <lineage>
        <taxon>Bacteria</taxon>
        <taxon>Pseudomonadati</taxon>
        <taxon>Pseudomonadota</taxon>
        <taxon>Alphaproteobacteria</taxon>
        <taxon>Hyphomicrobiales</taxon>
        <taxon>Nitrobacteraceae</taxon>
        <taxon>Bradyrhizobium</taxon>
    </lineage>
</organism>
<gene>
    <name evidence="3" type="ORF">HCN50_03785</name>
</gene>
<evidence type="ECO:0000313" key="3">
    <source>
        <dbReference type="EMBL" id="NOJ45378.1"/>
    </source>
</evidence>
<name>A0A7Y4H0I1_9BRAD</name>
<dbReference type="AlphaFoldDB" id="A0A7Y4H0I1"/>